<dbReference type="AlphaFoldDB" id="W9WX31"/>
<keyword evidence="3 6" id="KW-0812">Transmembrane</keyword>
<keyword evidence="4 6" id="KW-1133">Transmembrane helix</keyword>
<evidence type="ECO:0000256" key="5">
    <source>
        <dbReference type="ARBA" id="ARBA00023136"/>
    </source>
</evidence>
<dbReference type="HOGENOM" id="CLU_004495_6_2_1"/>
<keyword evidence="2" id="KW-0813">Transport</keyword>
<feature type="transmembrane region" description="Helical" evidence="6">
    <location>
        <begin position="115"/>
        <end position="139"/>
    </location>
</feature>
<evidence type="ECO:0000256" key="6">
    <source>
        <dbReference type="SAM" id="Phobius"/>
    </source>
</evidence>
<dbReference type="GO" id="GO:0016020">
    <property type="term" value="C:membrane"/>
    <property type="evidence" value="ECO:0007669"/>
    <property type="project" value="UniProtKB-SubCell"/>
</dbReference>
<feature type="transmembrane region" description="Helical" evidence="6">
    <location>
        <begin position="70"/>
        <end position="94"/>
    </location>
</feature>
<feature type="transmembrane region" description="Helical" evidence="6">
    <location>
        <begin position="472"/>
        <end position="494"/>
    </location>
</feature>
<protein>
    <recommendedName>
        <fullName evidence="9">Amino acid permease</fullName>
    </recommendedName>
</protein>
<dbReference type="Pfam" id="PF13520">
    <property type="entry name" value="AA_permease_2"/>
    <property type="match status" value="1"/>
</dbReference>
<gene>
    <name evidence="7" type="ORF">A1O5_04998</name>
</gene>
<evidence type="ECO:0000256" key="2">
    <source>
        <dbReference type="ARBA" id="ARBA00022448"/>
    </source>
</evidence>
<dbReference type="PANTHER" id="PTHR45649:SF14">
    <property type="entry name" value="GABA PERMEASE"/>
    <property type="match status" value="1"/>
</dbReference>
<feature type="transmembrane region" description="Helical" evidence="6">
    <location>
        <begin position="159"/>
        <end position="179"/>
    </location>
</feature>
<feature type="transmembrane region" description="Helical" evidence="6">
    <location>
        <begin position="373"/>
        <end position="394"/>
    </location>
</feature>
<comment type="caution">
    <text evidence="7">The sequence shown here is derived from an EMBL/GenBank/DDBJ whole genome shotgun (WGS) entry which is preliminary data.</text>
</comment>
<dbReference type="GeneID" id="19189718"/>
<dbReference type="STRING" id="1182543.W9WX31"/>
<dbReference type="GO" id="GO:0022857">
    <property type="term" value="F:transmembrane transporter activity"/>
    <property type="evidence" value="ECO:0007669"/>
    <property type="project" value="InterPro"/>
</dbReference>
<comment type="subcellular location">
    <subcellularLocation>
        <location evidence="1">Membrane</location>
        <topology evidence="1">Multi-pass membrane protein</topology>
    </subcellularLocation>
</comment>
<feature type="transmembrane region" description="Helical" evidence="6">
    <location>
        <begin position="400"/>
        <end position="424"/>
    </location>
</feature>
<dbReference type="InterPro" id="IPR002293">
    <property type="entry name" value="AA/rel_permease1"/>
</dbReference>
<accession>W9WX31</accession>
<evidence type="ECO:0000256" key="3">
    <source>
        <dbReference type="ARBA" id="ARBA00022692"/>
    </source>
</evidence>
<dbReference type="Proteomes" id="UP000019471">
    <property type="component" value="Unassembled WGS sequence"/>
</dbReference>
<keyword evidence="8" id="KW-1185">Reference proteome</keyword>
<evidence type="ECO:0000256" key="1">
    <source>
        <dbReference type="ARBA" id="ARBA00004141"/>
    </source>
</evidence>
<feature type="transmembrane region" description="Helical" evidence="6">
    <location>
        <begin position="329"/>
        <end position="352"/>
    </location>
</feature>
<feature type="transmembrane region" description="Helical" evidence="6">
    <location>
        <begin position="33"/>
        <end position="50"/>
    </location>
</feature>
<dbReference type="PANTHER" id="PTHR45649">
    <property type="entry name" value="AMINO-ACID PERMEASE BAT1"/>
    <property type="match status" value="1"/>
</dbReference>
<sequence>MDEQESPQLGTIYSNDDELRLAAFGKKQQMKRYFNIWSLLFMSFCTSVTWEALTSTMAQALIAGGSSSMVWGFLASAIGTLLIALSISEYASIIPTAGGQYDYVTELTPQKFRRIFSWFAGWITIWGWILSCVAGIFANSMQIQAYIILFKEDYHYERWHTSLILIGLATVYTLVSIFGIRWLPKLQYFGIILHISGYLATVIYLLAKVHPKNSAKFVFVSLTNLTGWKSDGISWSIGLLSSALGFVGWDSSSHMAEEMKYAARDLPRTMYGCVLTTGILTFPWVIALMFCVTDIGGLLSGPVGLISPLTQLMYNVSGGELSGTLGMTIFFLLLSSFVAGPSVLTATSRIVWSFAREGGMPKFLAQIDNTQEVPVNALLFTWLSVCGLACIYIGNSTAFYGLASGCTVVLVFSYLFPILIHVIWGLKANGLKPGPFSLGKWSRPINIAALAWGAYLTTFLCFPTVMPVSATNMNYSCLVLGFAFVLATVTWLAYGSRTYRAAAQEVDIPTTKVAEVLVEENAEHHHVSKCMDS</sequence>
<name>W9WX31_9EURO</name>
<reference evidence="7 8" key="1">
    <citation type="submission" date="2013-03" db="EMBL/GenBank/DDBJ databases">
        <title>The Genome Sequence of Cladophialophora psammophila CBS 110553.</title>
        <authorList>
            <consortium name="The Broad Institute Genomics Platform"/>
            <person name="Cuomo C."/>
            <person name="de Hoog S."/>
            <person name="Gorbushina A."/>
            <person name="Walker B."/>
            <person name="Young S.K."/>
            <person name="Zeng Q."/>
            <person name="Gargeya S."/>
            <person name="Fitzgerald M."/>
            <person name="Haas B."/>
            <person name="Abouelleil A."/>
            <person name="Allen A.W."/>
            <person name="Alvarado L."/>
            <person name="Arachchi H.M."/>
            <person name="Berlin A.M."/>
            <person name="Chapman S.B."/>
            <person name="Gainer-Dewar J."/>
            <person name="Goldberg J."/>
            <person name="Griggs A."/>
            <person name="Gujja S."/>
            <person name="Hansen M."/>
            <person name="Howarth C."/>
            <person name="Imamovic A."/>
            <person name="Ireland A."/>
            <person name="Larimer J."/>
            <person name="McCowan C."/>
            <person name="Murphy C."/>
            <person name="Pearson M."/>
            <person name="Poon T.W."/>
            <person name="Priest M."/>
            <person name="Roberts A."/>
            <person name="Saif S."/>
            <person name="Shea T."/>
            <person name="Sisk P."/>
            <person name="Sykes S."/>
            <person name="Wortman J."/>
            <person name="Nusbaum C."/>
            <person name="Birren B."/>
        </authorList>
    </citation>
    <scope>NUCLEOTIDE SEQUENCE [LARGE SCALE GENOMIC DNA]</scope>
    <source>
        <strain evidence="7 8">CBS 110553</strain>
    </source>
</reference>
<feature type="transmembrane region" description="Helical" evidence="6">
    <location>
        <begin position="270"/>
        <end position="290"/>
    </location>
</feature>
<dbReference type="Gene3D" id="1.20.1740.10">
    <property type="entry name" value="Amino acid/polyamine transporter I"/>
    <property type="match status" value="1"/>
</dbReference>
<evidence type="ECO:0000313" key="8">
    <source>
        <dbReference type="Proteomes" id="UP000019471"/>
    </source>
</evidence>
<feature type="transmembrane region" description="Helical" evidence="6">
    <location>
        <begin position="445"/>
        <end position="466"/>
    </location>
</feature>
<evidence type="ECO:0008006" key="9">
    <source>
        <dbReference type="Google" id="ProtNLM"/>
    </source>
</evidence>
<dbReference type="eggNOG" id="KOG1289">
    <property type="taxonomic scope" value="Eukaryota"/>
</dbReference>
<dbReference type="RefSeq" id="XP_007743791.1">
    <property type="nucleotide sequence ID" value="XM_007745601.1"/>
</dbReference>
<evidence type="ECO:0000313" key="7">
    <source>
        <dbReference type="EMBL" id="EXJ72493.1"/>
    </source>
</evidence>
<organism evidence="7 8">
    <name type="scientific">Cladophialophora psammophila CBS 110553</name>
    <dbReference type="NCBI Taxonomy" id="1182543"/>
    <lineage>
        <taxon>Eukaryota</taxon>
        <taxon>Fungi</taxon>
        <taxon>Dikarya</taxon>
        <taxon>Ascomycota</taxon>
        <taxon>Pezizomycotina</taxon>
        <taxon>Eurotiomycetes</taxon>
        <taxon>Chaetothyriomycetidae</taxon>
        <taxon>Chaetothyriales</taxon>
        <taxon>Herpotrichiellaceae</taxon>
        <taxon>Cladophialophora</taxon>
    </lineage>
</organism>
<feature type="transmembrane region" description="Helical" evidence="6">
    <location>
        <begin position="232"/>
        <end position="249"/>
    </location>
</feature>
<keyword evidence="5 6" id="KW-0472">Membrane</keyword>
<dbReference type="EMBL" id="AMGX01000006">
    <property type="protein sequence ID" value="EXJ72493.1"/>
    <property type="molecule type" value="Genomic_DNA"/>
</dbReference>
<proteinExistence type="predicted"/>
<dbReference type="OrthoDB" id="3257095at2759"/>
<evidence type="ECO:0000256" key="4">
    <source>
        <dbReference type="ARBA" id="ARBA00022989"/>
    </source>
</evidence>
<feature type="transmembrane region" description="Helical" evidence="6">
    <location>
        <begin position="186"/>
        <end position="207"/>
    </location>
</feature>
<dbReference type="PIRSF" id="PIRSF006060">
    <property type="entry name" value="AA_transporter"/>
    <property type="match status" value="1"/>
</dbReference>